<proteinExistence type="predicted"/>
<dbReference type="Proteomes" id="UP000237061">
    <property type="component" value="Unassembled WGS sequence"/>
</dbReference>
<protein>
    <submittedName>
        <fullName evidence="1">Uncharacterized protein</fullName>
    </submittedName>
</protein>
<sequence>MSRPTEDPRPNQADDLALGPLLYPGLIDWYPQALPDAVNGIIFAKIGAHLTPGATVTVPIDPEVSNWASIITEAGPRAGYLSVTYKSCPAHQHPEGYWYVGGFALRNQSSGCLALNVQVHGEATIRRTVISFGDKVCT</sequence>
<name>A0A2S3ZRE9_ARTGL</name>
<comment type="caution">
    <text evidence="1">The sequence shown here is derived from an EMBL/GenBank/DDBJ whole genome shotgun (WGS) entry which is preliminary data.</text>
</comment>
<reference evidence="1 2" key="1">
    <citation type="submission" date="2018-01" db="EMBL/GenBank/DDBJ databases">
        <title>Arthrobacter sp. nov., from glaciers in China.</title>
        <authorList>
            <person name="Liu Q."/>
            <person name="Xin Y.-H."/>
        </authorList>
    </citation>
    <scope>NUCLEOTIDE SEQUENCE [LARGE SCALE GENOMIC DNA]</scope>
    <source>
        <strain evidence="1 2">HLT2-12-2</strain>
    </source>
</reference>
<dbReference type="EMBL" id="PPXC01000025">
    <property type="protein sequence ID" value="POH71684.1"/>
    <property type="molecule type" value="Genomic_DNA"/>
</dbReference>
<evidence type="ECO:0000313" key="1">
    <source>
        <dbReference type="EMBL" id="POH71684.1"/>
    </source>
</evidence>
<evidence type="ECO:0000313" key="2">
    <source>
        <dbReference type="Proteomes" id="UP000237061"/>
    </source>
</evidence>
<accession>A0A2S3ZRE9</accession>
<dbReference type="AlphaFoldDB" id="A0A2S3ZRE9"/>
<keyword evidence="2" id="KW-1185">Reference proteome</keyword>
<gene>
    <name evidence="1" type="ORF">CVS27_19655</name>
</gene>
<organism evidence="1 2">
    <name type="scientific">Arthrobacter glacialis</name>
    <dbReference type="NCBI Taxonomy" id="1664"/>
    <lineage>
        <taxon>Bacteria</taxon>
        <taxon>Bacillati</taxon>
        <taxon>Actinomycetota</taxon>
        <taxon>Actinomycetes</taxon>
        <taxon>Micrococcales</taxon>
        <taxon>Micrococcaceae</taxon>
        <taxon>Arthrobacter</taxon>
    </lineage>
</organism>